<dbReference type="InterPro" id="IPR006119">
    <property type="entry name" value="Resolv_N"/>
</dbReference>
<dbReference type="AlphaFoldDB" id="A0A1V4CVF1"/>
<dbReference type="Pfam" id="PF00239">
    <property type="entry name" value="Resolvase"/>
    <property type="match status" value="1"/>
</dbReference>
<reference evidence="2" key="1">
    <citation type="submission" date="2016-12" db="EMBL/GenBank/DDBJ databases">
        <title>Genome sequence of Streptomyces antioxidans MUSC 164.</title>
        <authorList>
            <person name="Lee L.-H."/>
            <person name="Ser H.-L."/>
        </authorList>
    </citation>
    <scope>NUCLEOTIDE SEQUENCE [LARGE SCALE GENOMIC DNA]</scope>
    <source>
        <strain evidence="2">MUSC 164</strain>
    </source>
</reference>
<gene>
    <name evidence="2" type="ORF">VT50_0233205</name>
</gene>
<evidence type="ECO:0000313" key="3">
    <source>
        <dbReference type="Proteomes" id="UP000033615"/>
    </source>
</evidence>
<comment type="caution">
    <text evidence="2">The sequence shown here is derived from an EMBL/GenBank/DDBJ whole genome shotgun (WGS) entry which is preliminary data.</text>
</comment>
<dbReference type="GO" id="GO:0003677">
    <property type="term" value="F:DNA binding"/>
    <property type="evidence" value="ECO:0007669"/>
    <property type="project" value="InterPro"/>
</dbReference>
<keyword evidence="3" id="KW-1185">Reference proteome</keyword>
<name>A0A1V4CVF1_9ACTN</name>
<evidence type="ECO:0000259" key="1">
    <source>
        <dbReference type="Pfam" id="PF00239"/>
    </source>
</evidence>
<protein>
    <recommendedName>
        <fullName evidence="1">Resolvase/invertase-type recombinase catalytic domain-containing protein</fullName>
    </recommendedName>
</protein>
<proteinExistence type="predicted"/>
<accession>A0A1V4CVF1</accession>
<feature type="domain" description="Resolvase/invertase-type recombinase catalytic" evidence="1">
    <location>
        <begin position="16"/>
        <end position="102"/>
    </location>
</feature>
<dbReference type="InterPro" id="IPR036162">
    <property type="entry name" value="Resolvase-like_N_sf"/>
</dbReference>
<dbReference type="Proteomes" id="UP000033615">
    <property type="component" value="Unassembled WGS sequence"/>
</dbReference>
<dbReference type="EMBL" id="LAKD02000119">
    <property type="protein sequence ID" value="OPF71579.1"/>
    <property type="molecule type" value="Genomic_DNA"/>
</dbReference>
<organism evidence="2 3">
    <name type="scientific">Streptomyces antioxidans</name>
    <dbReference type="NCBI Taxonomy" id="1507734"/>
    <lineage>
        <taxon>Bacteria</taxon>
        <taxon>Bacillati</taxon>
        <taxon>Actinomycetota</taxon>
        <taxon>Actinomycetes</taxon>
        <taxon>Kitasatosporales</taxon>
        <taxon>Streptomycetaceae</taxon>
        <taxon>Streptomyces</taxon>
    </lineage>
</organism>
<dbReference type="SUPFAM" id="SSF53041">
    <property type="entry name" value="Resolvase-like"/>
    <property type="match status" value="1"/>
</dbReference>
<dbReference type="Gene3D" id="3.40.50.1390">
    <property type="entry name" value="Resolvase, N-terminal catalytic domain"/>
    <property type="match status" value="1"/>
</dbReference>
<evidence type="ECO:0000313" key="2">
    <source>
        <dbReference type="EMBL" id="OPF71579.1"/>
    </source>
</evidence>
<dbReference type="GO" id="GO:0000150">
    <property type="term" value="F:DNA strand exchange activity"/>
    <property type="evidence" value="ECO:0007669"/>
    <property type="project" value="InterPro"/>
</dbReference>
<sequence>MKADINSIRVAPYAHISDTDEERAPGLDRQLRTVLPLIDSRGGTATHEYIDNDKSAYKPEVICDEGFEPWLQDFTAGRNDGIAGWDLDRIFRQPSDLERVIKAYCHAYFKEGRAKPVSLFQPQFEALRWRVRMAWTRVVMRVVLHRSLRRRRQVLRVAMACSTSARILAWETLTAR</sequence>
<dbReference type="OrthoDB" id="4500247at2"/>